<dbReference type="CDD" id="cd01949">
    <property type="entry name" value="GGDEF"/>
    <property type="match status" value="1"/>
</dbReference>
<dbReference type="InterPro" id="IPR011622">
    <property type="entry name" value="7TMR_DISM_rcpt_extracell_dom2"/>
</dbReference>
<feature type="transmembrane region" description="Helical" evidence="4">
    <location>
        <begin position="191"/>
        <end position="211"/>
    </location>
</feature>
<dbReference type="AlphaFoldDB" id="A0A432YCM4"/>
<keyword evidence="4" id="KW-1133">Transmembrane helix</keyword>
<keyword evidence="5" id="KW-0732">Signal</keyword>
<dbReference type="PANTHER" id="PTHR45138">
    <property type="entry name" value="REGULATORY COMPONENTS OF SENSORY TRANSDUCTION SYSTEM"/>
    <property type="match status" value="1"/>
</dbReference>
<evidence type="ECO:0000256" key="3">
    <source>
        <dbReference type="ARBA" id="ARBA00034247"/>
    </source>
</evidence>
<dbReference type="Proteomes" id="UP000288259">
    <property type="component" value="Unassembled WGS sequence"/>
</dbReference>
<comment type="cofactor">
    <cofactor evidence="1">
        <name>Mg(2+)</name>
        <dbReference type="ChEBI" id="CHEBI:18420"/>
    </cofactor>
</comment>
<dbReference type="Gene3D" id="2.60.40.2380">
    <property type="match status" value="1"/>
</dbReference>
<keyword evidence="4" id="KW-0812">Transmembrane</keyword>
<dbReference type="InterPro" id="IPR029787">
    <property type="entry name" value="Nucleotide_cyclase"/>
</dbReference>
<evidence type="ECO:0000256" key="5">
    <source>
        <dbReference type="SAM" id="SignalP"/>
    </source>
</evidence>
<feature type="transmembrane region" description="Helical" evidence="4">
    <location>
        <begin position="218"/>
        <end position="238"/>
    </location>
</feature>
<dbReference type="SMART" id="SM00267">
    <property type="entry name" value="GGDEF"/>
    <property type="match status" value="1"/>
</dbReference>
<feature type="chain" id="PRO_5019515916" description="diguanylate cyclase" evidence="5">
    <location>
        <begin position="29"/>
        <end position="581"/>
    </location>
</feature>
<feature type="domain" description="GGDEF" evidence="6">
    <location>
        <begin position="436"/>
        <end position="570"/>
    </location>
</feature>
<proteinExistence type="predicted"/>
<dbReference type="Pfam" id="PF07695">
    <property type="entry name" value="7TMR-DISM_7TM"/>
    <property type="match status" value="1"/>
</dbReference>
<dbReference type="InterPro" id="IPR050469">
    <property type="entry name" value="Diguanylate_Cyclase"/>
</dbReference>
<feature type="transmembrane region" description="Helical" evidence="4">
    <location>
        <begin position="283"/>
        <end position="300"/>
    </location>
</feature>
<feature type="transmembrane region" description="Helical" evidence="4">
    <location>
        <begin position="250"/>
        <end position="271"/>
    </location>
</feature>
<dbReference type="Pfam" id="PF07696">
    <property type="entry name" value="7TMR-DISMED2"/>
    <property type="match status" value="1"/>
</dbReference>
<dbReference type="GO" id="GO:1902201">
    <property type="term" value="P:negative regulation of bacterial-type flagellum-dependent cell motility"/>
    <property type="evidence" value="ECO:0007669"/>
    <property type="project" value="TreeGrafter"/>
</dbReference>
<dbReference type="GO" id="GO:0052621">
    <property type="term" value="F:diguanylate cyclase activity"/>
    <property type="evidence" value="ECO:0007669"/>
    <property type="project" value="UniProtKB-EC"/>
</dbReference>
<accession>A0A432YCM4</accession>
<feature type="signal peptide" evidence="5">
    <location>
        <begin position="1"/>
        <end position="28"/>
    </location>
</feature>
<feature type="transmembrane region" description="Helical" evidence="4">
    <location>
        <begin position="306"/>
        <end position="325"/>
    </location>
</feature>
<evidence type="ECO:0000256" key="1">
    <source>
        <dbReference type="ARBA" id="ARBA00001946"/>
    </source>
</evidence>
<evidence type="ECO:0000259" key="6">
    <source>
        <dbReference type="PROSITE" id="PS50887"/>
    </source>
</evidence>
<keyword evidence="8" id="KW-1185">Reference proteome</keyword>
<dbReference type="RefSeq" id="WP_126755113.1">
    <property type="nucleotide sequence ID" value="NZ_PIPY01000010.1"/>
</dbReference>
<feature type="transmembrane region" description="Helical" evidence="4">
    <location>
        <begin position="368"/>
        <end position="387"/>
    </location>
</feature>
<feature type="transmembrane region" description="Helical" evidence="4">
    <location>
        <begin position="337"/>
        <end position="356"/>
    </location>
</feature>
<dbReference type="Pfam" id="PF00990">
    <property type="entry name" value="GGDEF"/>
    <property type="match status" value="1"/>
</dbReference>
<dbReference type="SUPFAM" id="SSF55073">
    <property type="entry name" value="Nucleotide cyclase"/>
    <property type="match status" value="1"/>
</dbReference>
<dbReference type="InterPro" id="IPR000160">
    <property type="entry name" value="GGDEF_dom"/>
</dbReference>
<evidence type="ECO:0000313" key="8">
    <source>
        <dbReference type="Proteomes" id="UP000288259"/>
    </source>
</evidence>
<dbReference type="EMBL" id="PIPY01000010">
    <property type="protein sequence ID" value="RUO58729.1"/>
    <property type="molecule type" value="Genomic_DNA"/>
</dbReference>
<evidence type="ECO:0000313" key="7">
    <source>
        <dbReference type="EMBL" id="RUO58729.1"/>
    </source>
</evidence>
<name>A0A432YCM4_9GAMM</name>
<dbReference type="EC" id="2.7.7.65" evidence="2"/>
<sequence length="581" mass="64910">MSAFSCRLAGLILLTLVIALSGGSSAYASEPPLTVLDEPSIELENFPIEYVVTEPGEAFAQVRSKQYTHYESRLALGTDAKSVWLRFRLHNSLANAREVFVHFPEAYHNRAVGFYEVRGGQLTNTAEIDLNHATESPYMVREQAVYATEIGAGETITLYVHSWSYSHQWFEVQVYDEAHSRDALAGTMLDIALMVGILLALIIFNFLLYISARSLDNVFYALYLISGALWIALSYGLLGNMLGLFGEVALQFHLSLMTMAIFLILFMTAVFDTRKSFPREHKVLLFLLVILVADLIYGLFDMVAALSYASSIAALMIVLTLSVGISIWRKGHPLAKFFLLGHSFFFIFNALAVLYYKSILDFSYITKHGVGIGIMLEALMLAFIVAYRIKMLEQIKASEQRLRIEAQTDSLTLLHNRRYFYRRANELLEKARAQSVPMAVLAIDIDDFKQVNDHFGHQVGDQVLVKLAELLRTSCRSNDVVARFGGEEFVVLLYRTSLSSAEAIAQTLRLACKEMQVNLSESQELSITVSIGVAEVDLNISSIELALHDADTALYQAKGGGRDRVVVYGESPELEMTTESN</sequence>
<dbReference type="FunFam" id="3.30.70.270:FF:000001">
    <property type="entry name" value="Diguanylate cyclase domain protein"/>
    <property type="match status" value="1"/>
</dbReference>
<dbReference type="InterPro" id="IPR043128">
    <property type="entry name" value="Rev_trsase/Diguanyl_cyclase"/>
</dbReference>
<keyword evidence="4" id="KW-0472">Membrane</keyword>
<gene>
    <name evidence="7" type="ORF">CWI71_09920</name>
</gene>
<comment type="caution">
    <text evidence="7">The sequence shown here is derived from an EMBL/GenBank/DDBJ whole genome shotgun (WGS) entry which is preliminary data.</text>
</comment>
<evidence type="ECO:0000256" key="2">
    <source>
        <dbReference type="ARBA" id="ARBA00012528"/>
    </source>
</evidence>
<dbReference type="NCBIfam" id="TIGR00254">
    <property type="entry name" value="GGDEF"/>
    <property type="match status" value="1"/>
</dbReference>
<evidence type="ECO:0000256" key="4">
    <source>
        <dbReference type="SAM" id="Phobius"/>
    </source>
</evidence>
<organism evidence="7 8">
    <name type="scientific">Pseudidiomarina insulisalsae</name>
    <dbReference type="NCBI Taxonomy" id="575789"/>
    <lineage>
        <taxon>Bacteria</taxon>
        <taxon>Pseudomonadati</taxon>
        <taxon>Pseudomonadota</taxon>
        <taxon>Gammaproteobacteria</taxon>
        <taxon>Alteromonadales</taxon>
        <taxon>Idiomarinaceae</taxon>
        <taxon>Pseudidiomarina</taxon>
    </lineage>
</organism>
<comment type="catalytic activity">
    <reaction evidence="3">
        <text>2 GTP = 3',3'-c-di-GMP + 2 diphosphate</text>
        <dbReference type="Rhea" id="RHEA:24898"/>
        <dbReference type="ChEBI" id="CHEBI:33019"/>
        <dbReference type="ChEBI" id="CHEBI:37565"/>
        <dbReference type="ChEBI" id="CHEBI:58805"/>
        <dbReference type="EC" id="2.7.7.65"/>
    </reaction>
</comment>
<dbReference type="GO" id="GO:0043709">
    <property type="term" value="P:cell adhesion involved in single-species biofilm formation"/>
    <property type="evidence" value="ECO:0007669"/>
    <property type="project" value="TreeGrafter"/>
</dbReference>
<dbReference type="PROSITE" id="PS50887">
    <property type="entry name" value="GGDEF"/>
    <property type="match status" value="1"/>
</dbReference>
<protein>
    <recommendedName>
        <fullName evidence="2">diguanylate cyclase</fullName>
        <ecNumber evidence="2">2.7.7.65</ecNumber>
    </recommendedName>
</protein>
<dbReference type="OrthoDB" id="5289013at2"/>
<dbReference type="GO" id="GO:0005886">
    <property type="term" value="C:plasma membrane"/>
    <property type="evidence" value="ECO:0007669"/>
    <property type="project" value="TreeGrafter"/>
</dbReference>
<reference evidence="8" key="1">
    <citation type="journal article" date="2018" name="Front. Microbiol.">
        <title>Genome-Based Analysis Reveals the Taxonomy and Diversity of the Family Idiomarinaceae.</title>
        <authorList>
            <person name="Liu Y."/>
            <person name="Lai Q."/>
            <person name="Shao Z."/>
        </authorList>
    </citation>
    <scope>NUCLEOTIDE SEQUENCE [LARGE SCALE GENOMIC DNA]</scope>
    <source>
        <strain evidence="8">CVS-6</strain>
    </source>
</reference>
<dbReference type="Gene3D" id="3.30.70.270">
    <property type="match status" value="1"/>
</dbReference>
<dbReference type="PANTHER" id="PTHR45138:SF9">
    <property type="entry name" value="DIGUANYLATE CYCLASE DGCM-RELATED"/>
    <property type="match status" value="1"/>
</dbReference>
<dbReference type="InterPro" id="IPR011623">
    <property type="entry name" value="7TMR_DISM_rcpt_extracell_dom1"/>
</dbReference>